<evidence type="ECO:0000313" key="2">
    <source>
        <dbReference type="EMBL" id="AOO83282.1"/>
    </source>
</evidence>
<accession>A0A1D7U7E2</accession>
<dbReference type="Pfam" id="PF00903">
    <property type="entry name" value="Glyoxalase"/>
    <property type="match status" value="1"/>
</dbReference>
<dbReference type="AlphaFoldDB" id="A0A1D7U7E2"/>
<dbReference type="PANTHER" id="PTHR35006">
    <property type="entry name" value="GLYOXALASE FAMILY PROTEIN (AFU_ORTHOLOGUE AFUA_5G14830)"/>
    <property type="match status" value="1"/>
</dbReference>
<organism evidence="2 3">
    <name type="scientific">Bosea vaviloviae</name>
    <dbReference type="NCBI Taxonomy" id="1526658"/>
    <lineage>
        <taxon>Bacteria</taxon>
        <taxon>Pseudomonadati</taxon>
        <taxon>Pseudomonadota</taxon>
        <taxon>Alphaproteobacteria</taxon>
        <taxon>Hyphomicrobiales</taxon>
        <taxon>Boseaceae</taxon>
        <taxon>Bosea</taxon>
    </lineage>
</organism>
<sequence length="131" mass="14351">MLSHIVLSTNDFERGFRFHAALFEALGHKLWFCDRAKPLAAWQPRDAPRPYVFLATPFNGAAADPGNGQMIALLAQSRAIVDRCHAAALAHGGTCEGQPGLRPHYHANYYGAYFRDPGGNKLCVCCHEAQA</sequence>
<dbReference type="Gene3D" id="3.10.180.10">
    <property type="entry name" value="2,3-Dihydroxybiphenyl 1,2-Dioxygenase, domain 1"/>
    <property type="match status" value="1"/>
</dbReference>
<dbReference type="KEGG" id="bvv:BHK69_25065"/>
<dbReference type="EMBL" id="CP017147">
    <property type="protein sequence ID" value="AOO83282.1"/>
    <property type="molecule type" value="Genomic_DNA"/>
</dbReference>
<proteinExistence type="predicted"/>
<dbReference type="InterPro" id="IPR029068">
    <property type="entry name" value="Glyas_Bleomycin-R_OHBP_Dase"/>
</dbReference>
<evidence type="ECO:0000313" key="3">
    <source>
        <dbReference type="Proteomes" id="UP000094969"/>
    </source>
</evidence>
<dbReference type="SUPFAM" id="SSF54593">
    <property type="entry name" value="Glyoxalase/Bleomycin resistance protein/Dihydroxybiphenyl dioxygenase"/>
    <property type="match status" value="1"/>
</dbReference>
<dbReference type="CDD" id="cd07262">
    <property type="entry name" value="VOC_like"/>
    <property type="match status" value="1"/>
</dbReference>
<dbReference type="OrthoDB" id="9807407at2"/>
<feature type="domain" description="Glyoxalase/fosfomycin resistance/dioxygenase" evidence="1">
    <location>
        <begin position="58"/>
        <end position="123"/>
    </location>
</feature>
<dbReference type="InterPro" id="IPR004360">
    <property type="entry name" value="Glyas_Fos-R_dOase_dom"/>
</dbReference>
<evidence type="ECO:0000259" key="1">
    <source>
        <dbReference type="Pfam" id="PF00903"/>
    </source>
</evidence>
<protein>
    <submittedName>
        <fullName evidence="2">Glyoxalase</fullName>
    </submittedName>
</protein>
<gene>
    <name evidence="2" type="ORF">BHK69_25065</name>
</gene>
<dbReference type="STRING" id="1526658.BHK69_25065"/>
<dbReference type="RefSeq" id="WP_069692482.1">
    <property type="nucleotide sequence ID" value="NZ_CP017147.1"/>
</dbReference>
<reference evidence="2 3" key="1">
    <citation type="journal article" date="2015" name="Antonie Van Leeuwenhoek">
        <title>Bosea vaviloviae sp. nov., a new species of slow-growing rhizobia isolated from nodules of the relict species Vavilovia formosa (Stev.) Fed.</title>
        <authorList>
            <person name="Safronova V.I."/>
            <person name="Kuznetsova I.G."/>
            <person name="Sazanova A.L."/>
            <person name="Kimeklis A.K."/>
            <person name="Belimov A.A."/>
            <person name="Andronov E.E."/>
            <person name="Pinaev A.G."/>
            <person name="Chizhevskaya E.P."/>
            <person name="Pukhaev A.R."/>
            <person name="Popov K.P."/>
            <person name="Willems A."/>
            <person name="Tikhonovich I.A."/>
        </authorList>
    </citation>
    <scope>NUCLEOTIDE SEQUENCE [LARGE SCALE GENOMIC DNA]</scope>
    <source>
        <strain evidence="2 3">Vaf18</strain>
    </source>
</reference>
<name>A0A1D7U7E2_9HYPH</name>
<dbReference type="Proteomes" id="UP000094969">
    <property type="component" value="Chromosome"/>
</dbReference>
<dbReference type="PANTHER" id="PTHR35006:SF1">
    <property type="entry name" value="BLL2941 PROTEIN"/>
    <property type="match status" value="1"/>
</dbReference>
<keyword evidence="3" id="KW-1185">Reference proteome</keyword>